<gene>
    <name evidence="2" type="ORF">B9Q01_03490</name>
</gene>
<dbReference type="InterPro" id="IPR036390">
    <property type="entry name" value="WH_DNA-bd_sf"/>
</dbReference>
<comment type="caution">
    <text evidence="2">The sequence shown here is derived from an EMBL/GenBank/DDBJ whole genome shotgun (WGS) entry which is preliminary data.</text>
</comment>
<proteinExistence type="predicted"/>
<dbReference type="PANTHER" id="PTHR34293">
    <property type="entry name" value="HTH-TYPE TRANSCRIPTIONAL REGULATOR TRMBL2"/>
    <property type="match status" value="1"/>
</dbReference>
<protein>
    <recommendedName>
        <fullName evidence="1">Transcription regulator TrmB N-terminal domain-containing protein</fullName>
    </recommendedName>
</protein>
<dbReference type="PANTHER" id="PTHR34293:SF1">
    <property type="entry name" value="HTH-TYPE TRANSCRIPTIONAL REGULATOR TRMBL2"/>
    <property type="match status" value="1"/>
</dbReference>
<dbReference type="InterPro" id="IPR036388">
    <property type="entry name" value="WH-like_DNA-bd_sf"/>
</dbReference>
<dbReference type="Pfam" id="PF01978">
    <property type="entry name" value="TrmB"/>
    <property type="match status" value="1"/>
</dbReference>
<evidence type="ECO:0000313" key="3">
    <source>
        <dbReference type="Proteomes" id="UP000240880"/>
    </source>
</evidence>
<feature type="domain" description="Transcription regulator TrmB N-terminal" evidence="1">
    <location>
        <begin position="21"/>
        <end position="93"/>
    </location>
</feature>
<dbReference type="InterPro" id="IPR002831">
    <property type="entry name" value="Tscrpt_reg_TrmB_N"/>
</dbReference>
<dbReference type="AlphaFoldDB" id="A0A2R6ABP0"/>
<dbReference type="Gene3D" id="1.10.10.10">
    <property type="entry name" value="Winged helix-like DNA-binding domain superfamily/Winged helix DNA-binding domain"/>
    <property type="match status" value="1"/>
</dbReference>
<dbReference type="SUPFAM" id="SSF46785">
    <property type="entry name" value="Winged helix' DNA-binding domain"/>
    <property type="match status" value="1"/>
</dbReference>
<organism evidence="2 3">
    <name type="scientific">Candidatus Marsarchaeota G1 archaeon OSP_D</name>
    <dbReference type="NCBI Taxonomy" id="1978155"/>
    <lineage>
        <taxon>Archaea</taxon>
        <taxon>Candidatus Marsarchaeota</taxon>
        <taxon>Candidatus Marsarchaeota group 1</taxon>
    </lineage>
</organism>
<dbReference type="EMBL" id="NEXC01000015">
    <property type="protein sequence ID" value="PSN83767.1"/>
    <property type="molecule type" value="Genomic_DNA"/>
</dbReference>
<dbReference type="Proteomes" id="UP000240880">
    <property type="component" value="Unassembled WGS sequence"/>
</dbReference>
<evidence type="ECO:0000313" key="2">
    <source>
        <dbReference type="EMBL" id="PSN83767.1"/>
    </source>
</evidence>
<name>A0A2R6ABP0_9ARCH</name>
<accession>A0A2R6ABP0</accession>
<reference evidence="2 3" key="1">
    <citation type="submission" date="2017-04" db="EMBL/GenBank/DDBJ databases">
        <title>Novel microbial lineages endemic to geothermal iron-oxide mats fill important gaps in the evolutionary history of Archaea.</title>
        <authorList>
            <person name="Jay Z.J."/>
            <person name="Beam J.P."/>
            <person name="Dlakic M."/>
            <person name="Rusch D.B."/>
            <person name="Kozubal M.A."/>
            <person name="Inskeep W.P."/>
        </authorList>
    </citation>
    <scope>NUCLEOTIDE SEQUENCE [LARGE SCALE GENOMIC DNA]</scope>
    <source>
        <strain evidence="2">OSP_D</strain>
    </source>
</reference>
<sequence length="128" mass="14430">MLKSLTNFIASDKPDAEDVLMCVLGLRRIEVKAYFELLKLGSADVKTVSKTLKRSRPTTQRVLQDLVLKGLATRKQIVIGKGGYRYEYQPIPVNKLTEKVETTLQDLSAKMIQSINELYQKIASNQVS</sequence>
<dbReference type="InterPro" id="IPR051797">
    <property type="entry name" value="TrmB-like"/>
</dbReference>
<evidence type="ECO:0000259" key="1">
    <source>
        <dbReference type="Pfam" id="PF01978"/>
    </source>
</evidence>